<dbReference type="PANTHER" id="PTHR19957">
    <property type="entry name" value="SYNTAXIN"/>
    <property type="match status" value="1"/>
</dbReference>
<protein>
    <recommendedName>
        <fullName evidence="4">t-SNARE coiled-coil homology domain-containing protein</fullName>
    </recommendedName>
</protein>
<keyword evidence="3" id="KW-0812">Transmembrane</keyword>
<sequence length="284" mass="32163">MSFFDLESQNASALREHPNGGTDSGDLSSRLIMDLARQLKLLKQENSKMGTKKDSVELRDSVETGLIPNCNSLRDKIEEQIWAAPKDVTDGSKLYNDFQMLKTELRHLERDYSDKKLKNFLRKSRSNPISPSKAVRRDPESGYVSIQVSEQTPLLLGEEKTENQPIHPKQQQQYSQVQQDAIDQDELDFTTIIQRERSQQINKIHSAVQEVNAIFHQLGSLATEQGEQVNTIDGNIGQLSSNMQKANEQLNKADEHQRQRNKCGLITLIIMVVVVLIIILAVLS</sequence>
<dbReference type="OrthoDB" id="364348at2759"/>
<dbReference type="GO" id="GO:0031201">
    <property type="term" value="C:SNARE complex"/>
    <property type="evidence" value="ECO:0007669"/>
    <property type="project" value="TreeGrafter"/>
</dbReference>
<feature type="transmembrane region" description="Helical" evidence="3">
    <location>
        <begin position="264"/>
        <end position="283"/>
    </location>
</feature>
<organism evidence="5 6">
    <name type="scientific">Zygotorulaspora mrakii</name>
    <name type="common">Zygosaccharomyces mrakii</name>
    <dbReference type="NCBI Taxonomy" id="42260"/>
    <lineage>
        <taxon>Eukaryota</taxon>
        <taxon>Fungi</taxon>
        <taxon>Dikarya</taxon>
        <taxon>Ascomycota</taxon>
        <taxon>Saccharomycotina</taxon>
        <taxon>Saccharomycetes</taxon>
        <taxon>Saccharomycetales</taxon>
        <taxon>Saccharomycetaceae</taxon>
        <taxon>Zygotorulaspora</taxon>
    </lineage>
</organism>
<evidence type="ECO:0000256" key="2">
    <source>
        <dbReference type="SAM" id="MobiDB-lite"/>
    </source>
</evidence>
<dbReference type="Pfam" id="PF05739">
    <property type="entry name" value="SNARE"/>
    <property type="match status" value="1"/>
</dbReference>
<accession>A0A7H9AXP4</accession>
<dbReference type="GO" id="GO:0006886">
    <property type="term" value="P:intracellular protein transport"/>
    <property type="evidence" value="ECO:0007669"/>
    <property type="project" value="TreeGrafter"/>
</dbReference>
<evidence type="ECO:0000256" key="3">
    <source>
        <dbReference type="SAM" id="Phobius"/>
    </source>
</evidence>
<evidence type="ECO:0000313" key="6">
    <source>
        <dbReference type="Proteomes" id="UP000509704"/>
    </source>
</evidence>
<dbReference type="InterPro" id="IPR045242">
    <property type="entry name" value="Syntaxin"/>
</dbReference>
<name>A0A7H9AXP4_ZYGMR</name>
<gene>
    <name evidence="5" type="ORF">HG535_0A02910</name>
</gene>
<keyword evidence="6" id="KW-1185">Reference proteome</keyword>
<dbReference type="GO" id="GO:0048278">
    <property type="term" value="P:vesicle docking"/>
    <property type="evidence" value="ECO:0007669"/>
    <property type="project" value="TreeGrafter"/>
</dbReference>
<feature type="domain" description="T-SNARE coiled-coil homology" evidence="4">
    <location>
        <begin position="191"/>
        <end position="253"/>
    </location>
</feature>
<keyword evidence="3" id="KW-1133">Transmembrane helix</keyword>
<dbReference type="GO" id="GO:0012505">
    <property type="term" value="C:endomembrane system"/>
    <property type="evidence" value="ECO:0007669"/>
    <property type="project" value="TreeGrafter"/>
</dbReference>
<dbReference type="PANTHER" id="PTHR19957:SF295">
    <property type="entry name" value="SYNTAXIN VAM3"/>
    <property type="match status" value="1"/>
</dbReference>
<dbReference type="Proteomes" id="UP000509704">
    <property type="component" value="Chromosome 1"/>
</dbReference>
<dbReference type="SMART" id="SM00397">
    <property type="entry name" value="t_SNARE"/>
    <property type="match status" value="1"/>
</dbReference>
<dbReference type="Gene3D" id="1.20.58.70">
    <property type="match status" value="1"/>
</dbReference>
<feature type="region of interest" description="Disordered" evidence="2">
    <location>
        <begin position="123"/>
        <end position="142"/>
    </location>
</feature>
<comment type="similarity">
    <text evidence="1">Belongs to the syntaxin family.</text>
</comment>
<dbReference type="EMBL" id="CP058604">
    <property type="protein sequence ID" value="QLG70352.1"/>
    <property type="molecule type" value="Genomic_DNA"/>
</dbReference>
<dbReference type="InterPro" id="IPR010989">
    <property type="entry name" value="SNARE"/>
</dbReference>
<dbReference type="InterPro" id="IPR006011">
    <property type="entry name" value="Syntaxin_N"/>
</dbReference>
<keyword evidence="3" id="KW-0472">Membrane</keyword>
<reference evidence="5 6" key="1">
    <citation type="submission" date="2020-07" db="EMBL/GenBank/DDBJ databases">
        <title>The yeast mating-type switching endonuclease HO is a domesticated member of an unorthodox homing genetic element family.</title>
        <authorList>
            <person name="Coughlan A.Y."/>
            <person name="Lombardi L."/>
            <person name="Braun-Galleani S."/>
            <person name="Martos A.R."/>
            <person name="Galeote V."/>
            <person name="Bigey F."/>
            <person name="Dequin S."/>
            <person name="Byrne K.P."/>
            <person name="Wolfe K.H."/>
        </authorList>
    </citation>
    <scope>NUCLEOTIDE SEQUENCE [LARGE SCALE GENOMIC DNA]</scope>
    <source>
        <strain evidence="5 6">NRRL Y-6702</strain>
    </source>
</reference>
<dbReference type="CDD" id="cd15840">
    <property type="entry name" value="SNARE_Qa"/>
    <property type="match status" value="1"/>
</dbReference>
<dbReference type="GO" id="GO:0005484">
    <property type="term" value="F:SNAP receptor activity"/>
    <property type="evidence" value="ECO:0007669"/>
    <property type="project" value="TreeGrafter"/>
</dbReference>
<dbReference type="Gene3D" id="1.20.5.110">
    <property type="match status" value="1"/>
</dbReference>
<proteinExistence type="inferred from homology"/>
<dbReference type="GO" id="GO:0006906">
    <property type="term" value="P:vesicle fusion"/>
    <property type="evidence" value="ECO:0007669"/>
    <property type="project" value="TreeGrafter"/>
</dbReference>
<dbReference type="AlphaFoldDB" id="A0A7H9AXP4"/>
<dbReference type="PROSITE" id="PS50192">
    <property type="entry name" value="T_SNARE"/>
    <property type="match status" value="1"/>
</dbReference>
<dbReference type="KEGG" id="zmk:HG535_0A02910"/>
<evidence type="ECO:0000256" key="1">
    <source>
        <dbReference type="ARBA" id="ARBA00009063"/>
    </source>
</evidence>
<dbReference type="GeneID" id="59233988"/>
<evidence type="ECO:0000313" key="5">
    <source>
        <dbReference type="EMBL" id="QLG70352.1"/>
    </source>
</evidence>
<dbReference type="GO" id="GO:0000149">
    <property type="term" value="F:SNARE binding"/>
    <property type="evidence" value="ECO:0007669"/>
    <property type="project" value="TreeGrafter"/>
</dbReference>
<dbReference type="RefSeq" id="XP_037142080.1">
    <property type="nucleotide sequence ID" value="XM_037286185.1"/>
</dbReference>
<dbReference type="InterPro" id="IPR000727">
    <property type="entry name" value="T_SNARE_dom"/>
</dbReference>
<dbReference type="Pfam" id="PF14523">
    <property type="entry name" value="Syntaxin_2"/>
    <property type="match status" value="1"/>
</dbReference>
<feature type="region of interest" description="Disordered" evidence="2">
    <location>
        <begin position="1"/>
        <end position="27"/>
    </location>
</feature>
<dbReference type="SUPFAM" id="SSF47661">
    <property type="entry name" value="t-snare proteins"/>
    <property type="match status" value="1"/>
</dbReference>
<evidence type="ECO:0000259" key="4">
    <source>
        <dbReference type="PROSITE" id="PS50192"/>
    </source>
</evidence>